<dbReference type="EMBL" id="BMIR01000005">
    <property type="protein sequence ID" value="GGE37337.1"/>
    <property type="molecule type" value="Genomic_DNA"/>
</dbReference>
<dbReference type="Pfam" id="PF19510">
    <property type="entry name" value="DUF6044"/>
    <property type="match status" value="1"/>
</dbReference>
<keyword evidence="1" id="KW-1133">Transmembrane helix</keyword>
<keyword evidence="3" id="KW-1185">Reference proteome</keyword>
<comment type="caution">
    <text evidence="2">The sequence shown here is derived from an EMBL/GenBank/DDBJ whole genome shotgun (WGS) entry which is preliminary data.</text>
</comment>
<accession>A0A8J2VR01</accession>
<sequence>MEEVKWRAVHYFTVGQTHVLRLTEFVVLPVIIFVLLASTLKLKPAPLLWLLMLLNGLFCYIIAFYYSETLWHLQHAFPLIGTFNFGRIHFLEPLLWYVAFAISLSMIWKTYKSGKPIVYVFMLLQLAILFSYSEENKYTFFDSPTYNQFYSSKLFHSIKQYIGQDPSTYRVASIGLHPSIAQYNGFYTLDGYVVSYPLSYKKQFRQIIAPELKKRASLQRYYDHWGSRCYLFVAELGKHYMYTKNSHKQIHHLNINTTVFKKMGGKYIFSAVKIGNPSDNHLRLEKTFENKQSPWRIYLYKIAL</sequence>
<feature type="transmembrane region" description="Helical" evidence="1">
    <location>
        <begin position="116"/>
        <end position="133"/>
    </location>
</feature>
<dbReference type="Proteomes" id="UP000628775">
    <property type="component" value="Unassembled WGS sequence"/>
</dbReference>
<reference evidence="2" key="2">
    <citation type="submission" date="2020-09" db="EMBL/GenBank/DDBJ databases">
        <authorList>
            <person name="Sun Q."/>
            <person name="Zhou Y."/>
        </authorList>
    </citation>
    <scope>NUCLEOTIDE SEQUENCE</scope>
    <source>
        <strain evidence="2">CGMCC 1.15371</strain>
    </source>
</reference>
<feature type="transmembrane region" description="Helical" evidence="1">
    <location>
        <begin position="47"/>
        <end position="66"/>
    </location>
</feature>
<feature type="transmembrane region" description="Helical" evidence="1">
    <location>
        <begin position="86"/>
        <end position="104"/>
    </location>
</feature>
<dbReference type="InterPro" id="IPR046107">
    <property type="entry name" value="DUF6044"/>
</dbReference>
<organism evidence="2 3">
    <name type="scientific">Pullulanibacillus camelliae</name>
    <dbReference type="NCBI Taxonomy" id="1707096"/>
    <lineage>
        <taxon>Bacteria</taxon>
        <taxon>Bacillati</taxon>
        <taxon>Bacillota</taxon>
        <taxon>Bacilli</taxon>
        <taxon>Bacillales</taxon>
        <taxon>Sporolactobacillaceae</taxon>
        <taxon>Pullulanibacillus</taxon>
    </lineage>
</organism>
<name>A0A8J2VR01_9BACL</name>
<reference evidence="2" key="1">
    <citation type="journal article" date="2014" name="Int. J. Syst. Evol. Microbiol.">
        <title>Complete genome sequence of Corynebacterium casei LMG S-19264T (=DSM 44701T), isolated from a smear-ripened cheese.</title>
        <authorList>
            <consortium name="US DOE Joint Genome Institute (JGI-PGF)"/>
            <person name="Walter F."/>
            <person name="Albersmeier A."/>
            <person name="Kalinowski J."/>
            <person name="Ruckert C."/>
        </authorList>
    </citation>
    <scope>NUCLEOTIDE SEQUENCE</scope>
    <source>
        <strain evidence="2">CGMCC 1.15371</strain>
    </source>
</reference>
<keyword evidence="1" id="KW-0472">Membrane</keyword>
<keyword evidence="1" id="KW-0812">Transmembrane</keyword>
<gene>
    <name evidence="2" type="ORF">GCM10011391_15290</name>
</gene>
<evidence type="ECO:0000256" key="1">
    <source>
        <dbReference type="SAM" id="Phobius"/>
    </source>
</evidence>
<dbReference type="AlphaFoldDB" id="A0A8J2VR01"/>
<proteinExistence type="predicted"/>
<evidence type="ECO:0000313" key="3">
    <source>
        <dbReference type="Proteomes" id="UP000628775"/>
    </source>
</evidence>
<protein>
    <submittedName>
        <fullName evidence="2">Uncharacterized protein</fullName>
    </submittedName>
</protein>
<evidence type="ECO:0000313" key="2">
    <source>
        <dbReference type="EMBL" id="GGE37337.1"/>
    </source>
</evidence>
<feature type="transmembrane region" description="Helical" evidence="1">
    <location>
        <begin position="20"/>
        <end position="40"/>
    </location>
</feature>